<feature type="domain" description="C2H2-type" evidence="11">
    <location>
        <begin position="315"/>
        <end position="346"/>
    </location>
</feature>
<keyword evidence="4" id="KW-0862">Zinc</keyword>
<organism evidence="12 13">
    <name type="scientific">Loa loa</name>
    <name type="common">Eye worm</name>
    <name type="synonym">Filaria loa</name>
    <dbReference type="NCBI Taxonomy" id="7209"/>
    <lineage>
        <taxon>Eukaryota</taxon>
        <taxon>Metazoa</taxon>
        <taxon>Ecdysozoa</taxon>
        <taxon>Nematoda</taxon>
        <taxon>Chromadorea</taxon>
        <taxon>Rhabditida</taxon>
        <taxon>Spirurina</taxon>
        <taxon>Spiruromorpha</taxon>
        <taxon>Filarioidea</taxon>
        <taxon>Onchocercidae</taxon>
        <taxon>Loa</taxon>
    </lineage>
</organism>
<dbReference type="PANTHER" id="PTHR46179:SF13">
    <property type="entry name" value="C2H2-TYPE DOMAIN-CONTAINING PROTEIN"/>
    <property type="match status" value="1"/>
</dbReference>
<evidence type="ECO:0000259" key="11">
    <source>
        <dbReference type="PROSITE" id="PS50157"/>
    </source>
</evidence>
<keyword evidence="12" id="KW-1185">Reference proteome</keyword>
<evidence type="ECO:0000256" key="9">
    <source>
        <dbReference type="SAM" id="MobiDB-lite"/>
    </source>
</evidence>
<reference evidence="12" key="1">
    <citation type="submission" date="2012-04" db="EMBL/GenBank/DDBJ databases">
        <title>The Genome Sequence of Loa loa.</title>
        <authorList>
            <consortium name="The Broad Institute Genome Sequencing Platform"/>
            <consortium name="Broad Institute Genome Sequencing Center for Infectious Disease"/>
            <person name="Nutman T.B."/>
            <person name="Fink D.L."/>
            <person name="Russ C."/>
            <person name="Young S."/>
            <person name="Zeng Q."/>
            <person name="Gargeya S."/>
            <person name="Alvarado L."/>
            <person name="Berlin A."/>
            <person name="Chapman S.B."/>
            <person name="Chen Z."/>
            <person name="Freedman E."/>
            <person name="Gellesch M."/>
            <person name="Goldberg J."/>
            <person name="Griggs A."/>
            <person name="Gujja S."/>
            <person name="Heilman E.R."/>
            <person name="Heiman D."/>
            <person name="Howarth C."/>
            <person name="Mehta T."/>
            <person name="Neiman D."/>
            <person name="Pearson M."/>
            <person name="Roberts A."/>
            <person name="Saif S."/>
            <person name="Shea T."/>
            <person name="Shenoy N."/>
            <person name="Sisk P."/>
            <person name="Stolte C."/>
            <person name="Sykes S."/>
            <person name="White J."/>
            <person name="Yandava C."/>
            <person name="Haas B."/>
            <person name="Henn M.R."/>
            <person name="Nusbaum C."/>
            <person name="Birren B."/>
        </authorList>
    </citation>
    <scope>NUCLEOTIDE SEQUENCE [LARGE SCALE GENOMIC DNA]</scope>
</reference>
<dbReference type="WBParaSite" id="EN70_8356">
    <property type="protein sequence ID" value="EN70_8356"/>
    <property type="gene ID" value="EN70_8356"/>
</dbReference>
<feature type="domain" description="C2H2-type" evidence="11">
    <location>
        <begin position="169"/>
        <end position="197"/>
    </location>
</feature>
<dbReference type="Proteomes" id="UP000095285">
    <property type="component" value="Unassembled WGS sequence"/>
</dbReference>
<evidence type="ECO:0000313" key="12">
    <source>
        <dbReference type="Proteomes" id="UP000095285"/>
    </source>
</evidence>
<protein>
    <submittedName>
        <fullName evidence="13">Zinc finger protein</fullName>
    </submittedName>
</protein>
<feature type="domain" description="C2H2-type" evidence="11">
    <location>
        <begin position="143"/>
        <end position="170"/>
    </location>
</feature>
<dbReference type="InterPro" id="IPR013087">
    <property type="entry name" value="Znf_C2H2_type"/>
</dbReference>
<name>A0A1I7W0M9_LOALO</name>
<dbReference type="STRING" id="7209.A0A1I7W0M9"/>
<evidence type="ECO:0000256" key="1">
    <source>
        <dbReference type="ARBA" id="ARBA00004123"/>
    </source>
</evidence>
<reference evidence="13" key="2">
    <citation type="submission" date="2016-11" db="UniProtKB">
        <authorList>
            <consortium name="WormBaseParasite"/>
        </authorList>
    </citation>
    <scope>IDENTIFICATION</scope>
</reference>
<dbReference type="PROSITE" id="PS50157">
    <property type="entry name" value="ZINC_FINGER_C2H2_2"/>
    <property type="match status" value="5"/>
</dbReference>
<sequence>MAYVFWFNFLLCIASVQNSPDVRKHKCPHVNCNVTIRGKTKHFEHLQKHNESSRHHCKQLGSGEEFRSHSSEFSSHKEVNQPKFKCEKCDFSSNYSHSLTRHKERYCKVSRGQMKIKCHYCNVTVQTRKEYSKHLEMHKEYNFTCPECGKKFYSLKRFREHKEVHQPKSQCETCNSSFSYKTGLRRHQRQFHSGSLGQMKIKCRYCNATVQTRKEYSKHLEMHKKYGITCPECGKTFYSSRGFRHHEDAHQPQSQCEICNNSFSYTTTLQQHKRLKHGITDMKKYECPHINCNATMQGKIEYNEHFQTHDKPFRYQCKHTGCGKEFHTSSSLSIHKNSCKRKPQSPTETNPQLGHTLANTRNNYGQSSLGQPNYSDVKKHKCSDISCNATIRGTIKCLEHLQKHDEHCKQPGIGEESRSQSPLYRHKKFRQYKPQSEKASQFCKLAQFLHFYPPQSFSADVKKYDCPHVDCNATMQGKSEYSKHFQTHDKPFRYQCKHPDCGKEFHNPSSFSEQNLRVRSPTKRNPHIQKHDEHCKQPGNGEEFRSQSPFYRHKKFRQRKPQSKTNLAEFLAFLFTWNECM</sequence>
<evidence type="ECO:0000256" key="6">
    <source>
        <dbReference type="ARBA" id="ARBA00023163"/>
    </source>
</evidence>
<dbReference type="GO" id="GO:0006357">
    <property type="term" value="P:regulation of transcription by RNA polymerase II"/>
    <property type="evidence" value="ECO:0007669"/>
    <property type="project" value="TreeGrafter"/>
</dbReference>
<evidence type="ECO:0000256" key="3">
    <source>
        <dbReference type="ARBA" id="ARBA00022771"/>
    </source>
</evidence>
<dbReference type="InterPro" id="IPR036236">
    <property type="entry name" value="Znf_C2H2_sf"/>
</dbReference>
<dbReference type="GO" id="GO:0005634">
    <property type="term" value="C:nucleus"/>
    <property type="evidence" value="ECO:0007669"/>
    <property type="project" value="UniProtKB-SubCell"/>
</dbReference>
<evidence type="ECO:0000256" key="10">
    <source>
        <dbReference type="SAM" id="SignalP"/>
    </source>
</evidence>
<dbReference type="PANTHER" id="PTHR46179">
    <property type="entry name" value="ZINC FINGER PROTEIN"/>
    <property type="match status" value="1"/>
</dbReference>
<keyword evidence="7" id="KW-0539">Nucleus</keyword>
<feature type="signal peptide" evidence="10">
    <location>
        <begin position="1"/>
        <end position="18"/>
    </location>
</feature>
<keyword evidence="10" id="KW-0732">Signal</keyword>
<feature type="chain" id="PRO_5009310389" evidence="10">
    <location>
        <begin position="19"/>
        <end position="581"/>
    </location>
</feature>
<evidence type="ECO:0000256" key="5">
    <source>
        <dbReference type="ARBA" id="ARBA00023015"/>
    </source>
</evidence>
<keyword evidence="3 8" id="KW-0863">Zinc-finger</keyword>
<feature type="domain" description="C2H2-type" evidence="11">
    <location>
        <begin position="228"/>
        <end position="255"/>
    </location>
</feature>
<feature type="region of interest" description="Disordered" evidence="9">
    <location>
        <begin position="512"/>
        <end position="552"/>
    </location>
</feature>
<dbReference type="AlphaFoldDB" id="A0A1I7W0M9"/>
<feature type="region of interest" description="Disordered" evidence="9">
    <location>
        <begin position="333"/>
        <end position="374"/>
    </location>
</feature>
<evidence type="ECO:0000256" key="4">
    <source>
        <dbReference type="ARBA" id="ARBA00022833"/>
    </source>
</evidence>
<evidence type="ECO:0000256" key="2">
    <source>
        <dbReference type="ARBA" id="ARBA00022723"/>
    </source>
</evidence>
<dbReference type="GO" id="GO:0008270">
    <property type="term" value="F:zinc ion binding"/>
    <property type="evidence" value="ECO:0007669"/>
    <property type="project" value="UniProtKB-KW"/>
</dbReference>
<dbReference type="PROSITE" id="PS00028">
    <property type="entry name" value="ZINC_FINGER_C2H2_1"/>
    <property type="match status" value="5"/>
</dbReference>
<keyword evidence="5" id="KW-0805">Transcription regulation</keyword>
<dbReference type="SUPFAM" id="SSF57667">
    <property type="entry name" value="beta-beta-alpha zinc fingers"/>
    <property type="match status" value="3"/>
</dbReference>
<dbReference type="Gene3D" id="3.30.160.60">
    <property type="entry name" value="Classic Zinc Finger"/>
    <property type="match status" value="4"/>
</dbReference>
<dbReference type="Pfam" id="PF00096">
    <property type="entry name" value="zf-C2H2"/>
    <property type="match status" value="3"/>
</dbReference>
<evidence type="ECO:0000256" key="7">
    <source>
        <dbReference type="ARBA" id="ARBA00023242"/>
    </source>
</evidence>
<comment type="subcellular location">
    <subcellularLocation>
        <location evidence="1">Nucleus</location>
    </subcellularLocation>
</comment>
<proteinExistence type="predicted"/>
<evidence type="ECO:0000313" key="13">
    <source>
        <dbReference type="WBParaSite" id="EN70_8356"/>
    </source>
</evidence>
<dbReference type="SMART" id="SM00355">
    <property type="entry name" value="ZnF_C2H2"/>
    <property type="match status" value="13"/>
</dbReference>
<evidence type="ECO:0000256" key="8">
    <source>
        <dbReference type="PROSITE-ProRule" id="PRU00042"/>
    </source>
</evidence>
<accession>A0A1I7W0M9</accession>
<keyword evidence="6" id="KW-0804">Transcription</keyword>
<keyword evidence="2" id="KW-0479">Metal-binding</keyword>
<dbReference type="InterPro" id="IPR051061">
    <property type="entry name" value="Zinc_finger_trans_reg"/>
</dbReference>
<feature type="compositionally biased region" description="Polar residues" evidence="9">
    <location>
        <begin position="344"/>
        <end position="374"/>
    </location>
</feature>
<feature type="domain" description="C2H2-type" evidence="11">
    <location>
        <begin position="254"/>
        <end position="277"/>
    </location>
</feature>